<dbReference type="NCBIfam" id="TIGR01499">
    <property type="entry name" value="folC"/>
    <property type="match status" value="1"/>
</dbReference>
<dbReference type="SUPFAM" id="SSF53623">
    <property type="entry name" value="MurD-like peptide ligases, catalytic domain"/>
    <property type="match status" value="1"/>
</dbReference>
<dbReference type="GO" id="GO:0005737">
    <property type="term" value="C:cytoplasm"/>
    <property type="evidence" value="ECO:0007669"/>
    <property type="project" value="TreeGrafter"/>
</dbReference>
<evidence type="ECO:0000259" key="11">
    <source>
        <dbReference type="Pfam" id="PF02875"/>
    </source>
</evidence>
<keyword evidence="7" id="KW-0460">Magnesium</keyword>
<dbReference type="OrthoDB" id="9809356at2"/>
<keyword evidence="5 10" id="KW-0547">Nucleotide-binding</keyword>
<dbReference type="SUPFAM" id="SSF53244">
    <property type="entry name" value="MurD-like peptide ligases, peptide-binding domain"/>
    <property type="match status" value="1"/>
</dbReference>
<feature type="domain" description="Mur ligase central" evidence="12">
    <location>
        <begin position="51"/>
        <end position="276"/>
    </location>
</feature>
<dbReference type="PANTHER" id="PTHR11136:SF0">
    <property type="entry name" value="DIHYDROFOLATE SYNTHETASE-RELATED"/>
    <property type="match status" value="1"/>
</dbReference>
<dbReference type="PIRSF" id="PIRSF001563">
    <property type="entry name" value="Folylpolyglu_synth"/>
    <property type="match status" value="1"/>
</dbReference>
<dbReference type="GO" id="GO:0046872">
    <property type="term" value="F:metal ion binding"/>
    <property type="evidence" value="ECO:0007669"/>
    <property type="project" value="UniProtKB-KW"/>
</dbReference>
<dbReference type="STRING" id="1423726.FC07_GL001118"/>
<evidence type="ECO:0000256" key="10">
    <source>
        <dbReference type="PIRNR" id="PIRNR001563"/>
    </source>
</evidence>
<comment type="catalytic activity">
    <reaction evidence="9">
        <text>(6S)-5,6,7,8-tetrahydrofolyl-(gamma-L-Glu)(n) + L-glutamate + ATP = (6S)-5,6,7,8-tetrahydrofolyl-(gamma-L-Glu)(n+1) + ADP + phosphate + H(+)</text>
        <dbReference type="Rhea" id="RHEA:10580"/>
        <dbReference type="Rhea" id="RHEA-COMP:14738"/>
        <dbReference type="Rhea" id="RHEA-COMP:14740"/>
        <dbReference type="ChEBI" id="CHEBI:15378"/>
        <dbReference type="ChEBI" id="CHEBI:29985"/>
        <dbReference type="ChEBI" id="CHEBI:30616"/>
        <dbReference type="ChEBI" id="CHEBI:43474"/>
        <dbReference type="ChEBI" id="CHEBI:141005"/>
        <dbReference type="ChEBI" id="CHEBI:456216"/>
        <dbReference type="EC" id="6.3.2.17"/>
    </reaction>
</comment>
<evidence type="ECO:0000256" key="9">
    <source>
        <dbReference type="ARBA" id="ARBA00047493"/>
    </source>
</evidence>
<evidence type="ECO:0000256" key="2">
    <source>
        <dbReference type="ARBA" id="ARBA00013025"/>
    </source>
</evidence>
<organism evidence="13 14">
    <name type="scientific">Loigolactobacillus bifermentans DSM 20003</name>
    <dbReference type="NCBI Taxonomy" id="1423726"/>
    <lineage>
        <taxon>Bacteria</taxon>
        <taxon>Bacillati</taxon>
        <taxon>Bacillota</taxon>
        <taxon>Bacilli</taxon>
        <taxon>Lactobacillales</taxon>
        <taxon>Lactobacillaceae</taxon>
        <taxon>Loigolactobacillus</taxon>
    </lineage>
</organism>
<accession>A0A0R1H8M8</accession>
<dbReference type="RefSeq" id="WP_057903772.1">
    <property type="nucleotide sequence ID" value="NZ_AZDA01000018.1"/>
</dbReference>
<dbReference type="InterPro" id="IPR004101">
    <property type="entry name" value="Mur_ligase_C"/>
</dbReference>
<keyword evidence="14" id="KW-1185">Reference proteome</keyword>
<evidence type="ECO:0000313" key="14">
    <source>
        <dbReference type="Proteomes" id="UP000051461"/>
    </source>
</evidence>
<dbReference type="Gene3D" id="3.40.1190.10">
    <property type="entry name" value="Mur-like, catalytic domain"/>
    <property type="match status" value="1"/>
</dbReference>
<protein>
    <recommendedName>
        <fullName evidence="2">tetrahydrofolate synthase</fullName>
        <ecNumber evidence="2">6.3.2.17</ecNumber>
    </recommendedName>
    <alternativeName>
        <fullName evidence="8">Tetrahydrofolylpolyglutamate synthase</fullName>
    </alternativeName>
</protein>
<dbReference type="PATRIC" id="fig|1423726.3.peg.1158"/>
<sequence length="443" mass="46960">MIATDLAQEQAFWQRIDGRMLYGGAERVQLLRAILAQLGHPEDHLKIVHLAGTNGKGSTGCLIASALRAQGYRVGWFTSPALQTPREQIVLDERLVTPTEILTAVAQVKVALAQLALDECAVSAFEWSFLLAMVCFINAGITWAVVETGLGGALDATNAIEHPSLVVFTPISYDHMAILGDTLTAIATTKSAIMRPGVSVISAPEQAAEVQAVLTQAAQANATEVLTVTDAQLTWQAQTLTGSILNVQTADFQWRALQIGLAGRYQGQNVLTALLALNQLPVTRTAIREGFAQAHLGGRLALVQTQPVTIADGAHNVAGAQALQASLDQLLPATQPRIYVVGILADKAYAKMLPWLTQHASQVIVTTPAHPERALAAADLAATLHQEQPDLAVQVQPDPQAALHQAQQLAGVNGAVIVTGSFYLLKAVGIWQHSGSPATMPIS</sequence>
<dbReference type="Pfam" id="PF08245">
    <property type="entry name" value="Mur_ligase_M"/>
    <property type="match status" value="1"/>
</dbReference>
<evidence type="ECO:0000256" key="8">
    <source>
        <dbReference type="ARBA" id="ARBA00030592"/>
    </source>
</evidence>
<comment type="caution">
    <text evidence="13">The sequence shown here is derived from an EMBL/GenBank/DDBJ whole genome shotgun (WGS) entry which is preliminary data.</text>
</comment>
<evidence type="ECO:0000256" key="3">
    <source>
        <dbReference type="ARBA" id="ARBA00022598"/>
    </source>
</evidence>
<evidence type="ECO:0000313" key="13">
    <source>
        <dbReference type="EMBL" id="KRK40257.1"/>
    </source>
</evidence>
<dbReference type="InterPro" id="IPR001645">
    <property type="entry name" value="Folylpolyglutamate_synth"/>
</dbReference>
<dbReference type="AlphaFoldDB" id="A0A0R1H8M8"/>
<keyword evidence="6 10" id="KW-0067">ATP-binding</keyword>
<dbReference type="InterPro" id="IPR036565">
    <property type="entry name" value="Mur-like_cat_sf"/>
</dbReference>
<dbReference type="GO" id="GO:0004326">
    <property type="term" value="F:tetrahydrofolylpolyglutamate synthase activity"/>
    <property type="evidence" value="ECO:0007669"/>
    <property type="project" value="UniProtKB-EC"/>
</dbReference>
<name>A0A0R1H8M8_9LACO</name>
<dbReference type="Gene3D" id="3.90.190.20">
    <property type="entry name" value="Mur ligase, C-terminal domain"/>
    <property type="match status" value="1"/>
</dbReference>
<dbReference type="GO" id="GO:0008841">
    <property type="term" value="F:dihydrofolate synthase activity"/>
    <property type="evidence" value="ECO:0007669"/>
    <property type="project" value="TreeGrafter"/>
</dbReference>
<keyword evidence="3 10" id="KW-0436">Ligase</keyword>
<dbReference type="GO" id="GO:0005524">
    <property type="term" value="F:ATP binding"/>
    <property type="evidence" value="ECO:0007669"/>
    <property type="project" value="UniProtKB-KW"/>
</dbReference>
<dbReference type="EC" id="6.3.2.17" evidence="2"/>
<dbReference type="Pfam" id="PF02875">
    <property type="entry name" value="Mur_ligase_C"/>
    <property type="match status" value="1"/>
</dbReference>
<keyword evidence="4" id="KW-0479">Metal-binding</keyword>
<evidence type="ECO:0000256" key="7">
    <source>
        <dbReference type="ARBA" id="ARBA00022842"/>
    </source>
</evidence>
<dbReference type="Proteomes" id="UP000051461">
    <property type="component" value="Unassembled WGS sequence"/>
</dbReference>
<comment type="similarity">
    <text evidence="1 10">Belongs to the folylpolyglutamate synthase family.</text>
</comment>
<evidence type="ECO:0000256" key="1">
    <source>
        <dbReference type="ARBA" id="ARBA00008276"/>
    </source>
</evidence>
<evidence type="ECO:0000256" key="4">
    <source>
        <dbReference type="ARBA" id="ARBA00022723"/>
    </source>
</evidence>
<dbReference type="EMBL" id="AZDA01000018">
    <property type="protein sequence ID" value="KRK40257.1"/>
    <property type="molecule type" value="Genomic_DNA"/>
</dbReference>
<proteinExistence type="inferred from homology"/>
<evidence type="ECO:0000256" key="5">
    <source>
        <dbReference type="ARBA" id="ARBA00022741"/>
    </source>
</evidence>
<evidence type="ECO:0000256" key="6">
    <source>
        <dbReference type="ARBA" id="ARBA00022840"/>
    </source>
</evidence>
<gene>
    <name evidence="13" type="ORF">FC07_GL001118</name>
</gene>
<evidence type="ECO:0000259" key="12">
    <source>
        <dbReference type="Pfam" id="PF08245"/>
    </source>
</evidence>
<dbReference type="InterPro" id="IPR013221">
    <property type="entry name" value="Mur_ligase_cen"/>
</dbReference>
<dbReference type="PANTHER" id="PTHR11136">
    <property type="entry name" value="FOLYLPOLYGLUTAMATE SYNTHASE-RELATED"/>
    <property type="match status" value="1"/>
</dbReference>
<dbReference type="InterPro" id="IPR036615">
    <property type="entry name" value="Mur_ligase_C_dom_sf"/>
</dbReference>
<reference evidence="13 14" key="1">
    <citation type="journal article" date="2015" name="Genome Announc.">
        <title>Expanding the biotechnology potential of lactobacilli through comparative genomics of 213 strains and associated genera.</title>
        <authorList>
            <person name="Sun Z."/>
            <person name="Harris H.M."/>
            <person name="McCann A."/>
            <person name="Guo C."/>
            <person name="Argimon S."/>
            <person name="Zhang W."/>
            <person name="Yang X."/>
            <person name="Jeffery I.B."/>
            <person name="Cooney J.C."/>
            <person name="Kagawa T.F."/>
            <person name="Liu W."/>
            <person name="Song Y."/>
            <person name="Salvetti E."/>
            <person name="Wrobel A."/>
            <person name="Rasinkangas P."/>
            <person name="Parkhill J."/>
            <person name="Rea M.C."/>
            <person name="O'Sullivan O."/>
            <person name="Ritari J."/>
            <person name="Douillard F.P."/>
            <person name="Paul Ross R."/>
            <person name="Yang R."/>
            <person name="Briner A.E."/>
            <person name="Felis G.E."/>
            <person name="de Vos W.M."/>
            <person name="Barrangou R."/>
            <person name="Klaenhammer T.R."/>
            <person name="Caufield P.W."/>
            <person name="Cui Y."/>
            <person name="Zhang H."/>
            <person name="O'Toole P.W."/>
        </authorList>
    </citation>
    <scope>NUCLEOTIDE SEQUENCE [LARGE SCALE GENOMIC DNA]</scope>
    <source>
        <strain evidence="13 14">DSM 20003</strain>
    </source>
</reference>
<feature type="domain" description="Mur ligase C-terminal" evidence="11">
    <location>
        <begin position="298"/>
        <end position="422"/>
    </location>
</feature>